<evidence type="ECO:0000256" key="3">
    <source>
        <dbReference type="ARBA" id="ARBA00023004"/>
    </source>
</evidence>
<dbReference type="RefSeq" id="WP_260046696.1">
    <property type="nucleotide sequence ID" value="NZ_JANZXA010000009.1"/>
</dbReference>
<dbReference type="Proteomes" id="UP001165583">
    <property type="component" value="Unassembled WGS sequence"/>
</dbReference>
<gene>
    <name evidence="7" type="ORF">NZK81_13750</name>
</gene>
<evidence type="ECO:0000256" key="5">
    <source>
        <dbReference type="SAM" id="SignalP"/>
    </source>
</evidence>
<accession>A0ABT2I7U3</accession>
<feature type="domain" description="Cytochrome c" evidence="6">
    <location>
        <begin position="31"/>
        <end position="112"/>
    </location>
</feature>
<keyword evidence="1 4" id="KW-0349">Heme</keyword>
<evidence type="ECO:0000259" key="6">
    <source>
        <dbReference type="PROSITE" id="PS51007"/>
    </source>
</evidence>
<dbReference type="InterPro" id="IPR036909">
    <property type="entry name" value="Cyt_c-like_dom_sf"/>
</dbReference>
<evidence type="ECO:0000256" key="4">
    <source>
        <dbReference type="PROSITE-ProRule" id="PRU00433"/>
    </source>
</evidence>
<feature type="chain" id="PRO_5046074647" evidence="5">
    <location>
        <begin position="21"/>
        <end position="120"/>
    </location>
</feature>
<dbReference type="SUPFAM" id="SSF46626">
    <property type="entry name" value="Cytochrome c"/>
    <property type="match status" value="1"/>
</dbReference>
<dbReference type="PROSITE" id="PS51257">
    <property type="entry name" value="PROKAR_LIPOPROTEIN"/>
    <property type="match status" value="1"/>
</dbReference>
<reference evidence="7" key="1">
    <citation type="submission" date="2022-09" db="EMBL/GenBank/DDBJ databases">
        <title>Novosphingobium sp. Nov., a polycyclic aromatic hydrocarbon-degrading bacterium isolated form mangrove sediments in HongKong.</title>
        <authorList>
            <person name="Hu Z."/>
        </authorList>
    </citation>
    <scope>NUCLEOTIDE SEQUENCE</scope>
    <source>
        <strain evidence="7">HK4-1</strain>
    </source>
</reference>
<feature type="signal peptide" evidence="5">
    <location>
        <begin position="1"/>
        <end position="20"/>
    </location>
</feature>
<dbReference type="Gene3D" id="1.10.760.10">
    <property type="entry name" value="Cytochrome c-like domain"/>
    <property type="match status" value="1"/>
</dbReference>
<evidence type="ECO:0000256" key="2">
    <source>
        <dbReference type="ARBA" id="ARBA00022723"/>
    </source>
</evidence>
<evidence type="ECO:0000313" key="7">
    <source>
        <dbReference type="EMBL" id="MCT2400617.1"/>
    </source>
</evidence>
<evidence type="ECO:0000313" key="8">
    <source>
        <dbReference type="Proteomes" id="UP001165583"/>
    </source>
</evidence>
<proteinExistence type="predicted"/>
<dbReference type="EMBL" id="JANZXA010000009">
    <property type="protein sequence ID" value="MCT2400617.1"/>
    <property type="molecule type" value="Genomic_DNA"/>
</dbReference>
<dbReference type="PROSITE" id="PS51007">
    <property type="entry name" value="CYTC"/>
    <property type="match status" value="1"/>
</dbReference>
<comment type="caution">
    <text evidence="7">The sequence shown here is derived from an EMBL/GenBank/DDBJ whole genome shotgun (WGS) entry which is preliminary data.</text>
</comment>
<protein>
    <submittedName>
        <fullName evidence="7">Cytochrome c</fullName>
    </submittedName>
</protein>
<keyword evidence="5" id="KW-0732">Signal</keyword>
<keyword evidence="2 4" id="KW-0479">Metal-binding</keyword>
<keyword evidence="3 4" id="KW-0408">Iron</keyword>
<name>A0ABT2I7U3_9SPHN</name>
<sequence length="120" mass="12867">MRIRLAAFLAVFSSGCTATAAPPAVTASPLASAERGLSFAQERCASCHGVVPNTVSPNPESPPFEDIANRNGLTVETLGQFLVDSHNFPVAMDFTVTRTQARDLATWMLTMRKAGHQPQH</sequence>
<keyword evidence="8" id="KW-1185">Reference proteome</keyword>
<evidence type="ECO:0000256" key="1">
    <source>
        <dbReference type="ARBA" id="ARBA00022617"/>
    </source>
</evidence>
<organism evidence="7 8">
    <name type="scientific">Novosphingobium mangrovi</name>
    <name type="common">ex Huang et al. 2023</name>
    <dbReference type="NCBI Taxonomy" id="2976432"/>
    <lineage>
        <taxon>Bacteria</taxon>
        <taxon>Pseudomonadati</taxon>
        <taxon>Pseudomonadota</taxon>
        <taxon>Alphaproteobacteria</taxon>
        <taxon>Sphingomonadales</taxon>
        <taxon>Sphingomonadaceae</taxon>
        <taxon>Novosphingobium</taxon>
    </lineage>
</organism>
<dbReference type="InterPro" id="IPR009056">
    <property type="entry name" value="Cyt_c-like_dom"/>
</dbReference>